<dbReference type="AlphaFoldDB" id="A0A4R9BZN1"/>
<comment type="caution">
    <text evidence="1">The sequence shown here is derived from an EMBL/GenBank/DDBJ whole genome shotgun (WGS) entry which is preliminary data.</text>
</comment>
<dbReference type="RefSeq" id="WP_134639448.1">
    <property type="nucleotide sequence ID" value="NZ_SOHM01000007.1"/>
</dbReference>
<organism evidence="1 2">
    <name type="scientific">Cryobacterium lactosi</name>
    <dbReference type="NCBI Taxonomy" id="1259202"/>
    <lineage>
        <taxon>Bacteria</taxon>
        <taxon>Bacillati</taxon>
        <taxon>Actinomycetota</taxon>
        <taxon>Actinomycetes</taxon>
        <taxon>Micrococcales</taxon>
        <taxon>Microbacteriaceae</taxon>
        <taxon>Cryobacterium</taxon>
    </lineage>
</organism>
<keyword evidence="2" id="KW-1185">Reference proteome</keyword>
<protein>
    <recommendedName>
        <fullName evidence="3">DUF2384 domain-containing protein</fullName>
    </recommendedName>
</protein>
<evidence type="ECO:0000313" key="1">
    <source>
        <dbReference type="EMBL" id="TFD94018.1"/>
    </source>
</evidence>
<proteinExistence type="predicted"/>
<reference evidence="1 2" key="1">
    <citation type="submission" date="2019-03" db="EMBL/GenBank/DDBJ databases">
        <title>Genomics of glacier-inhabiting Cryobacterium strains.</title>
        <authorList>
            <person name="Liu Q."/>
            <person name="Xin Y.-H."/>
        </authorList>
    </citation>
    <scope>NUCLEOTIDE SEQUENCE [LARGE SCALE GENOMIC DNA]</scope>
    <source>
        <strain evidence="1 2">Sr59</strain>
    </source>
</reference>
<dbReference type="OrthoDB" id="4726228at2"/>
<dbReference type="EMBL" id="SOHM01000007">
    <property type="protein sequence ID" value="TFD94018.1"/>
    <property type="molecule type" value="Genomic_DNA"/>
</dbReference>
<dbReference type="Proteomes" id="UP000298468">
    <property type="component" value="Unassembled WGS sequence"/>
</dbReference>
<name>A0A4R9BZN1_9MICO</name>
<sequence length="120" mass="12994">MARSRQATENVRRALERDHGLLTEAEADALLGDQPRAGLVGVLRDGELRYPGFQCAGAGILSVMAPLLELARANGWDDSNVALWLFSPITSFGGSDRPMDHLDDAKALLAVAKDSFEAEW</sequence>
<gene>
    <name evidence="1" type="ORF">E3T61_03195</name>
</gene>
<evidence type="ECO:0000313" key="2">
    <source>
        <dbReference type="Proteomes" id="UP000298468"/>
    </source>
</evidence>
<accession>A0A4R9BZN1</accession>
<evidence type="ECO:0008006" key="3">
    <source>
        <dbReference type="Google" id="ProtNLM"/>
    </source>
</evidence>